<dbReference type="GO" id="GO:0051539">
    <property type="term" value="F:4 iron, 4 sulfur cluster binding"/>
    <property type="evidence" value="ECO:0007669"/>
    <property type="project" value="UniProtKB-KW"/>
</dbReference>
<evidence type="ECO:0000256" key="7">
    <source>
        <dbReference type="ARBA" id="ARBA00022490"/>
    </source>
</evidence>
<keyword evidence="8" id="KW-0597">Phosphoprotein</keyword>
<evidence type="ECO:0000256" key="9">
    <source>
        <dbReference type="ARBA" id="ARBA00022723"/>
    </source>
</evidence>
<comment type="function">
    <text evidence="12">Member of the two-component regulatory system NreB/NreC involved in the control of dissimilatory nitrate/nitrite reduction in response to oxygen. NreB functions as a direct oxygen sensor histidine kinase which is autophosphorylated, in the absence of oxygen, probably at the conserved histidine residue, and transfers its phosphate group probably to a conserved aspartate residue of NreC. NreB/NreC activates the expression of the nitrate (narGHJI) and nitrite (nir) reductase operons, as well as the putative nitrate transporter gene narT.</text>
</comment>
<dbReference type="PROSITE" id="PS50109">
    <property type="entry name" value="HIS_KIN"/>
    <property type="match status" value="1"/>
</dbReference>
<evidence type="ECO:0000256" key="11">
    <source>
        <dbReference type="ARBA" id="ARBA00023014"/>
    </source>
</evidence>
<dbReference type="GO" id="GO:0046872">
    <property type="term" value="F:metal ion binding"/>
    <property type="evidence" value="ECO:0007669"/>
    <property type="project" value="UniProtKB-KW"/>
</dbReference>
<dbReference type="CDD" id="cd16917">
    <property type="entry name" value="HATPase_UhpB-NarQ-NarX-like"/>
    <property type="match status" value="1"/>
</dbReference>
<dbReference type="Gene3D" id="3.30.565.10">
    <property type="entry name" value="Histidine kinase-like ATPase, C-terminal domain"/>
    <property type="match status" value="1"/>
</dbReference>
<dbReference type="SUPFAM" id="SSF63829">
    <property type="entry name" value="Calcium-dependent phosphotriesterase"/>
    <property type="match status" value="2"/>
</dbReference>
<keyword evidence="6" id="KW-0004">4Fe-4S</keyword>
<evidence type="ECO:0000259" key="15">
    <source>
        <dbReference type="PROSITE" id="PS50109"/>
    </source>
</evidence>
<dbReference type="GO" id="GO:0000155">
    <property type="term" value="F:phosphorelay sensor kinase activity"/>
    <property type="evidence" value="ECO:0007669"/>
    <property type="project" value="InterPro"/>
</dbReference>
<keyword evidence="14" id="KW-1133">Transmembrane helix</keyword>
<evidence type="ECO:0000256" key="5">
    <source>
        <dbReference type="ARBA" id="ARBA00017322"/>
    </source>
</evidence>
<dbReference type="InterPro" id="IPR011110">
    <property type="entry name" value="Reg_prop"/>
</dbReference>
<keyword evidence="16" id="KW-0418">Kinase</keyword>
<dbReference type="GO" id="GO:0046983">
    <property type="term" value="F:protein dimerization activity"/>
    <property type="evidence" value="ECO:0007669"/>
    <property type="project" value="InterPro"/>
</dbReference>
<evidence type="ECO:0000256" key="14">
    <source>
        <dbReference type="SAM" id="Phobius"/>
    </source>
</evidence>
<dbReference type="InterPro" id="IPR005467">
    <property type="entry name" value="His_kinase_dom"/>
</dbReference>
<dbReference type="PRINTS" id="PR00344">
    <property type="entry name" value="BCTRLSENSOR"/>
</dbReference>
<evidence type="ECO:0000256" key="13">
    <source>
        <dbReference type="ARBA" id="ARBA00030800"/>
    </source>
</evidence>
<dbReference type="InterPro" id="IPR036890">
    <property type="entry name" value="HATPase_C_sf"/>
</dbReference>
<dbReference type="RefSeq" id="WP_152125049.1">
    <property type="nucleotide sequence ID" value="NZ_WELI01000005.1"/>
</dbReference>
<comment type="cofactor">
    <cofactor evidence="2">
        <name>[4Fe-4S] cluster</name>
        <dbReference type="ChEBI" id="CHEBI:49883"/>
    </cofactor>
</comment>
<dbReference type="SUPFAM" id="SSF55874">
    <property type="entry name" value="ATPase domain of HSP90 chaperone/DNA topoisomerase II/histidine kinase"/>
    <property type="match status" value="1"/>
</dbReference>
<dbReference type="Pfam" id="PF07494">
    <property type="entry name" value="Reg_prop"/>
    <property type="match status" value="1"/>
</dbReference>
<dbReference type="Pfam" id="PF07730">
    <property type="entry name" value="HisKA_3"/>
    <property type="match status" value="1"/>
</dbReference>
<dbReference type="Pfam" id="PF02518">
    <property type="entry name" value="HATPase_c"/>
    <property type="match status" value="1"/>
</dbReference>
<dbReference type="InterPro" id="IPR004358">
    <property type="entry name" value="Sig_transdc_His_kin-like_C"/>
</dbReference>
<evidence type="ECO:0000256" key="1">
    <source>
        <dbReference type="ARBA" id="ARBA00000085"/>
    </source>
</evidence>
<dbReference type="PANTHER" id="PTHR43547:SF2">
    <property type="entry name" value="HYBRID SIGNAL TRANSDUCTION HISTIDINE KINASE C"/>
    <property type="match status" value="1"/>
</dbReference>
<dbReference type="EMBL" id="WELI01000005">
    <property type="protein sequence ID" value="KAB7730464.1"/>
    <property type="molecule type" value="Genomic_DNA"/>
</dbReference>
<dbReference type="Gene3D" id="2.130.10.10">
    <property type="entry name" value="YVTN repeat-like/Quinoprotein amine dehydrogenase"/>
    <property type="match status" value="2"/>
</dbReference>
<keyword evidence="14" id="KW-0472">Membrane</keyword>
<dbReference type="Gene3D" id="2.60.40.10">
    <property type="entry name" value="Immunoglobulins"/>
    <property type="match status" value="1"/>
</dbReference>
<feature type="transmembrane region" description="Helical" evidence="14">
    <location>
        <begin position="807"/>
        <end position="828"/>
    </location>
</feature>
<dbReference type="InterPro" id="IPR015943">
    <property type="entry name" value="WD40/YVTN_repeat-like_dom_sf"/>
</dbReference>
<dbReference type="InterPro" id="IPR011712">
    <property type="entry name" value="Sig_transdc_His_kin_sub3_dim/P"/>
</dbReference>
<comment type="caution">
    <text evidence="16">The sequence shown here is derived from an EMBL/GenBank/DDBJ whole genome shotgun (WGS) entry which is preliminary data.</text>
</comment>
<dbReference type="SMART" id="SM00387">
    <property type="entry name" value="HATPase_c"/>
    <property type="match status" value="1"/>
</dbReference>
<dbReference type="AlphaFoldDB" id="A0A7J5TZA1"/>
<keyword evidence="17" id="KW-1185">Reference proteome</keyword>
<feature type="domain" description="Histidine kinase" evidence="15">
    <location>
        <begin position="860"/>
        <end position="1049"/>
    </location>
</feature>
<dbReference type="FunFam" id="2.60.40.10:FF:000791">
    <property type="entry name" value="Two-component system sensor histidine kinase/response regulator"/>
    <property type="match status" value="1"/>
</dbReference>
<dbReference type="Proteomes" id="UP000488299">
    <property type="component" value="Unassembled WGS sequence"/>
</dbReference>
<reference evidence="16 17" key="1">
    <citation type="submission" date="2019-10" db="EMBL/GenBank/DDBJ databases">
        <title>Rudanella paleaurantiibacter sp. nov., isolated from sludge.</title>
        <authorList>
            <person name="Xu S.Q."/>
        </authorList>
    </citation>
    <scope>NUCLEOTIDE SEQUENCE [LARGE SCALE GENOMIC DNA]</scope>
    <source>
        <strain evidence="16 17">HX-22-17</strain>
    </source>
</reference>
<evidence type="ECO:0000256" key="12">
    <source>
        <dbReference type="ARBA" id="ARBA00024827"/>
    </source>
</evidence>
<comment type="subcellular location">
    <subcellularLocation>
        <location evidence="3">Cytoplasm</location>
    </subcellularLocation>
</comment>
<dbReference type="Pfam" id="PF07495">
    <property type="entry name" value="Y_Y_Y"/>
    <property type="match status" value="1"/>
</dbReference>
<evidence type="ECO:0000256" key="3">
    <source>
        <dbReference type="ARBA" id="ARBA00004496"/>
    </source>
</evidence>
<evidence type="ECO:0000313" key="17">
    <source>
        <dbReference type="Proteomes" id="UP000488299"/>
    </source>
</evidence>
<proteinExistence type="predicted"/>
<evidence type="ECO:0000256" key="2">
    <source>
        <dbReference type="ARBA" id="ARBA00001966"/>
    </source>
</evidence>
<keyword evidence="11" id="KW-0411">Iron-sulfur</keyword>
<accession>A0A7J5TZA1</accession>
<keyword evidence="14" id="KW-0812">Transmembrane</keyword>
<evidence type="ECO:0000313" key="16">
    <source>
        <dbReference type="EMBL" id="KAB7730464.1"/>
    </source>
</evidence>
<sequence length="1067" mass="120381">MSISLCSFGRTLLVASILLCLVGSARGQGFRVDHIGVAQGLTQGSVYYMHKDSRGFMWFGTQDGLNRYDGHTFRTFRPAPVAGSSQRTRSSLNRPTPSAIHGINIMGIVETPNGDLWVGTEEGLNRYDRLHDRFTCLKPQHPKTGLPVNSRTLPFFADQDELLYLSDTEGLVSLHWQTLQKQVLDPTLKPAQEYDLQSSTVRTPAGDVWLHAAKGVIRYNLKERRAHTYFSDGPANEAGTPLAIFSFYVDKNGVAWLGTATNLIRFDHRTCAYKAYQLGPKRPISPVYSLAEDQTNLLWMGTQANGLLYFDKRTERFGAITHFTNSNHRLRTYEISKVYVDDQGIVWANVDPDGLARVVPNSFLFEGMLKSKQSGDPAIDPLHQLSNYSIRAFLEESPRRIWVATEKGINVFDPVTKQIVERYLTDSERSALPMHNFIKSIYRDWRGKIWIGSIGGAMCFDPVRKSVELVPFPSRFNSLVAANYVRNLVSIDSSTLAAATEDGLYTLHLPGKTWVREPVLPHKNLFSFWFDAARRQLWIGMYLHGFAVYQLPPAGKSGPWRQIRLGLEGATVLHIQDDPKRPIVWISTNRGLGAYNRQTGKIQLYGEGQGLANSFVYGALCDTLGKVWVSTNRGISRLDPEKAVFNNFKLTDGLQGYEFNGNALMRSSDGRLYFGGVNGFNYCQPEAYHSSRFNPRVHIYNLKINEEPFAPGNRYVGEVNEIDLSHEQNTISLEFNALDNTSTGYNTYQYQMTGYEDRWVQVGDNNYVRYANLPPGDYTFQVKAANKDNHWSHHVRQLHIRIRPPFWSTWPFILLALGSLSGLILWYVRHREALIRQKEAERVRLAYDVQEQTKKSIARDLHDEIGTRLATLKLYTSQLVQHTPESSAIRTIKANMFGLINDTITDVRNLLRKLDPQTLERHGYLAAVEELFDRVNATETVKMTLNVVQAPARLSKDTSLMLYRITQELLNNSLKHASAEHIGLVVKAQEGSLQLEYSDDGKGFDYDRSGRGLGIGNIESRVAMLHGRINWQTQPGKGTKAIIDVPIRGVDNTSEPQSSITTPSVSG</sequence>
<evidence type="ECO:0000256" key="4">
    <source>
        <dbReference type="ARBA" id="ARBA00012438"/>
    </source>
</evidence>
<gene>
    <name evidence="16" type="ORF">F5984_15075</name>
</gene>
<dbReference type="EC" id="2.7.13.3" evidence="4"/>
<dbReference type="InterPro" id="IPR011123">
    <property type="entry name" value="Y_Y_Y"/>
</dbReference>
<evidence type="ECO:0000256" key="8">
    <source>
        <dbReference type="ARBA" id="ARBA00022553"/>
    </source>
</evidence>
<keyword evidence="9" id="KW-0479">Metal-binding</keyword>
<protein>
    <recommendedName>
        <fullName evidence="5">Oxygen sensor histidine kinase NreB</fullName>
        <ecNumber evidence="4">2.7.13.3</ecNumber>
    </recommendedName>
    <alternativeName>
        <fullName evidence="13">Nitrogen regulation protein B</fullName>
    </alternativeName>
</protein>
<dbReference type="GO" id="GO:0005737">
    <property type="term" value="C:cytoplasm"/>
    <property type="evidence" value="ECO:0007669"/>
    <property type="project" value="UniProtKB-SubCell"/>
</dbReference>
<name>A0A7J5TZA1_9BACT</name>
<evidence type="ECO:0000256" key="6">
    <source>
        <dbReference type="ARBA" id="ARBA00022485"/>
    </source>
</evidence>
<dbReference type="GO" id="GO:0016020">
    <property type="term" value="C:membrane"/>
    <property type="evidence" value="ECO:0007669"/>
    <property type="project" value="InterPro"/>
</dbReference>
<evidence type="ECO:0000256" key="10">
    <source>
        <dbReference type="ARBA" id="ARBA00023004"/>
    </source>
</evidence>
<organism evidence="16 17">
    <name type="scientific">Rudanella paleaurantiibacter</name>
    <dbReference type="NCBI Taxonomy" id="2614655"/>
    <lineage>
        <taxon>Bacteria</taxon>
        <taxon>Pseudomonadati</taxon>
        <taxon>Bacteroidota</taxon>
        <taxon>Cytophagia</taxon>
        <taxon>Cytophagales</taxon>
        <taxon>Cytophagaceae</taxon>
        <taxon>Rudanella</taxon>
    </lineage>
</organism>
<keyword evidence="10" id="KW-0408">Iron</keyword>
<keyword evidence="7" id="KW-0963">Cytoplasm</keyword>
<keyword evidence="16" id="KW-0808">Transferase</keyword>
<dbReference type="InterPro" id="IPR003594">
    <property type="entry name" value="HATPase_dom"/>
</dbReference>
<dbReference type="Gene3D" id="1.20.5.1930">
    <property type="match status" value="1"/>
</dbReference>
<comment type="catalytic activity">
    <reaction evidence="1">
        <text>ATP + protein L-histidine = ADP + protein N-phospho-L-histidine.</text>
        <dbReference type="EC" id="2.7.13.3"/>
    </reaction>
</comment>
<dbReference type="PANTHER" id="PTHR43547">
    <property type="entry name" value="TWO-COMPONENT HISTIDINE KINASE"/>
    <property type="match status" value="1"/>
</dbReference>
<dbReference type="InterPro" id="IPR013783">
    <property type="entry name" value="Ig-like_fold"/>
</dbReference>